<evidence type="ECO:0000256" key="1">
    <source>
        <dbReference type="SAM" id="MobiDB-lite"/>
    </source>
</evidence>
<feature type="region of interest" description="Disordered" evidence="1">
    <location>
        <begin position="263"/>
        <end position="294"/>
    </location>
</feature>
<sequence length="294" mass="33976">MYPPPKYRQRVLTYAHVVQLILVLIAVIITVVRMFAFKPTPTPTTTRSRGNTIALSMGAKSLMFILYQMLTKHVAAFRRWKSAKANAILNIIDIVSWAAVAYLGIQSNMKRCVGTSCLLSWIVVILAIILSIISIPTAYISWVDYRYFRIHHCLPGEAPSKEVSNLSNQGDRELARSRRSRHKTSPKDYTYTHAEVGQRPNGSGDAAPLPHAYIRNDNPRHHGRRERRQDRHGDPRDHNDRRTCNRYEETPYGRGEIRAFNRDEERSYRGEERSHWVDIEGGRRYQQRGEGRSY</sequence>
<feature type="transmembrane region" description="Helical" evidence="2">
    <location>
        <begin position="87"/>
        <end position="106"/>
    </location>
</feature>
<keyword evidence="4" id="KW-1185">Reference proteome</keyword>
<keyword evidence="2" id="KW-1133">Transmembrane helix</keyword>
<keyword evidence="2" id="KW-0812">Transmembrane</keyword>
<evidence type="ECO:0008006" key="5">
    <source>
        <dbReference type="Google" id="ProtNLM"/>
    </source>
</evidence>
<organism evidence="3 4">
    <name type="scientific">Coleophoma cylindrospora</name>
    <dbReference type="NCBI Taxonomy" id="1849047"/>
    <lineage>
        <taxon>Eukaryota</taxon>
        <taxon>Fungi</taxon>
        <taxon>Dikarya</taxon>
        <taxon>Ascomycota</taxon>
        <taxon>Pezizomycotina</taxon>
        <taxon>Leotiomycetes</taxon>
        <taxon>Helotiales</taxon>
        <taxon>Dermateaceae</taxon>
        <taxon>Coleophoma</taxon>
    </lineage>
</organism>
<dbReference type="AlphaFoldDB" id="A0A3D8QFU7"/>
<feature type="transmembrane region" description="Helical" evidence="2">
    <location>
        <begin position="12"/>
        <end position="36"/>
    </location>
</feature>
<name>A0A3D8QFU7_9HELO</name>
<dbReference type="STRING" id="1849047.A0A3D8QFU7"/>
<reference evidence="3 4" key="1">
    <citation type="journal article" date="2018" name="IMA Fungus">
        <title>IMA Genome-F 9: Draft genome sequence of Annulohypoxylon stygium, Aspergillus mulundensis, Berkeleyomyces basicola (syn. Thielaviopsis basicola), Ceratocystis smalleyi, two Cercospora beticola strains, Coleophoma cylindrospora, Fusarium fracticaudum, Phialophora cf. hyalina, and Morchella septimelata.</title>
        <authorList>
            <person name="Wingfield B.D."/>
            <person name="Bills G.F."/>
            <person name="Dong Y."/>
            <person name="Huang W."/>
            <person name="Nel W.J."/>
            <person name="Swalarsk-Parry B.S."/>
            <person name="Vaghefi N."/>
            <person name="Wilken P.M."/>
            <person name="An Z."/>
            <person name="de Beer Z.W."/>
            <person name="De Vos L."/>
            <person name="Chen L."/>
            <person name="Duong T.A."/>
            <person name="Gao Y."/>
            <person name="Hammerbacher A."/>
            <person name="Kikkert J.R."/>
            <person name="Li Y."/>
            <person name="Li H."/>
            <person name="Li K."/>
            <person name="Li Q."/>
            <person name="Liu X."/>
            <person name="Ma X."/>
            <person name="Naidoo K."/>
            <person name="Pethybridge S.J."/>
            <person name="Sun J."/>
            <person name="Steenkamp E.T."/>
            <person name="van der Nest M.A."/>
            <person name="van Wyk S."/>
            <person name="Wingfield M.J."/>
            <person name="Xiong C."/>
            <person name="Yue Q."/>
            <person name="Zhang X."/>
        </authorList>
    </citation>
    <scope>NUCLEOTIDE SEQUENCE [LARGE SCALE GENOMIC DNA]</scope>
    <source>
        <strain evidence="3 4">BP6252</strain>
    </source>
</reference>
<dbReference type="OrthoDB" id="3436860at2759"/>
<feature type="region of interest" description="Disordered" evidence="1">
    <location>
        <begin position="160"/>
        <end position="249"/>
    </location>
</feature>
<accession>A0A3D8QFU7</accession>
<evidence type="ECO:0000313" key="3">
    <source>
        <dbReference type="EMBL" id="RDW60591.1"/>
    </source>
</evidence>
<dbReference type="Proteomes" id="UP000256645">
    <property type="component" value="Unassembled WGS sequence"/>
</dbReference>
<evidence type="ECO:0000313" key="4">
    <source>
        <dbReference type="Proteomes" id="UP000256645"/>
    </source>
</evidence>
<feature type="compositionally biased region" description="Basic and acidic residues" evidence="1">
    <location>
        <begin position="227"/>
        <end position="249"/>
    </location>
</feature>
<comment type="caution">
    <text evidence="3">The sequence shown here is derived from an EMBL/GenBank/DDBJ whole genome shotgun (WGS) entry which is preliminary data.</text>
</comment>
<proteinExistence type="predicted"/>
<keyword evidence="2" id="KW-0472">Membrane</keyword>
<dbReference type="EMBL" id="PDLM01000015">
    <property type="protein sequence ID" value="RDW60591.1"/>
    <property type="molecule type" value="Genomic_DNA"/>
</dbReference>
<feature type="transmembrane region" description="Helical" evidence="2">
    <location>
        <begin position="118"/>
        <end position="142"/>
    </location>
</feature>
<protein>
    <recommendedName>
        <fullName evidence="5">MARVEL domain-containing protein</fullName>
    </recommendedName>
</protein>
<gene>
    <name evidence="3" type="ORF">BP6252_11974</name>
</gene>
<evidence type="ECO:0000256" key="2">
    <source>
        <dbReference type="SAM" id="Phobius"/>
    </source>
</evidence>
<feature type="transmembrane region" description="Helical" evidence="2">
    <location>
        <begin position="48"/>
        <end position="67"/>
    </location>
</feature>